<dbReference type="EC" id="4.2.3.-" evidence="4"/>
<dbReference type="PANTHER" id="PTHR35201:SF4">
    <property type="entry name" value="BETA-PINACENE SYNTHASE-RELATED"/>
    <property type="match status" value="1"/>
</dbReference>
<dbReference type="InterPro" id="IPR034686">
    <property type="entry name" value="Terpene_cyclase-like_2"/>
</dbReference>
<protein>
    <recommendedName>
        <fullName evidence="4">Terpene synthase</fullName>
        <ecNumber evidence="4">4.2.3.-</ecNumber>
    </recommendedName>
</protein>
<keyword evidence="3 4" id="KW-0460">Magnesium</keyword>
<evidence type="ECO:0000313" key="6">
    <source>
        <dbReference type="Proteomes" id="UP001642482"/>
    </source>
</evidence>
<dbReference type="Proteomes" id="UP001642482">
    <property type="component" value="Unassembled WGS sequence"/>
</dbReference>
<name>A0ABP0BBB6_9PEZI</name>
<dbReference type="SUPFAM" id="SSF48576">
    <property type="entry name" value="Terpenoid synthases"/>
    <property type="match status" value="1"/>
</dbReference>
<dbReference type="Gene3D" id="1.10.600.10">
    <property type="entry name" value="Farnesyl Diphosphate Synthase"/>
    <property type="match status" value="1"/>
</dbReference>
<evidence type="ECO:0000313" key="5">
    <source>
        <dbReference type="EMBL" id="CAK7216909.1"/>
    </source>
</evidence>
<evidence type="ECO:0000256" key="1">
    <source>
        <dbReference type="ARBA" id="ARBA00001946"/>
    </source>
</evidence>
<evidence type="ECO:0000256" key="4">
    <source>
        <dbReference type="RuleBase" id="RU366034"/>
    </source>
</evidence>
<comment type="caution">
    <text evidence="5">The sequence shown here is derived from an EMBL/GenBank/DDBJ whole genome shotgun (WGS) entry which is preliminary data.</text>
</comment>
<dbReference type="PANTHER" id="PTHR35201">
    <property type="entry name" value="TERPENE SYNTHASE"/>
    <property type="match status" value="1"/>
</dbReference>
<dbReference type="InterPro" id="IPR008949">
    <property type="entry name" value="Isoprenoid_synthase_dom_sf"/>
</dbReference>
<proteinExistence type="inferred from homology"/>
<keyword evidence="6" id="KW-1185">Reference proteome</keyword>
<reference evidence="5 6" key="1">
    <citation type="submission" date="2024-01" db="EMBL/GenBank/DDBJ databases">
        <authorList>
            <person name="Allen C."/>
            <person name="Tagirdzhanova G."/>
        </authorList>
    </citation>
    <scope>NUCLEOTIDE SEQUENCE [LARGE SCALE GENOMIC DNA]</scope>
</reference>
<keyword evidence="4" id="KW-0479">Metal-binding</keyword>
<gene>
    <name evidence="5" type="ORF">SEUCBS140593_003025</name>
</gene>
<organism evidence="5 6">
    <name type="scientific">Sporothrix eucalyptigena</name>
    <dbReference type="NCBI Taxonomy" id="1812306"/>
    <lineage>
        <taxon>Eukaryota</taxon>
        <taxon>Fungi</taxon>
        <taxon>Dikarya</taxon>
        <taxon>Ascomycota</taxon>
        <taxon>Pezizomycotina</taxon>
        <taxon>Sordariomycetes</taxon>
        <taxon>Sordariomycetidae</taxon>
        <taxon>Ophiostomatales</taxon>
        <taxon>Ophiostomataceae</taxon>
        <taxon>Sporothrix</taxon>
    </lineage>
</organism>
<dbReference type="Pfam" id="PF19086">
    <property type="entry name" value="Terpene_syn_C_2"/>
    <property type="match status" value="1"/>
</dbReference>
<keyword evidence="4" id="KW-0456">Lyase</keyword>
<dbReference type="EMBL" id="CAWUHD010000022">
    <property type="protein sequence ID" value="CAK7216909.1"/>
    <property type="molecule type" value="Genomic_DNA"/>
</dbReference>
<comment type="similarity">
    <text evidence="2 4">Belongs to the terpene synthase family.</text>
</comment>
<accession>A0ABP0BBB6</accession>
<evidence type="ECO:0000256" key="3">
    <source>
        <dbReference type="ARBA" id="ARBA00022842"/>
    </source>
</evidence>
<evidence type="ECO:0000256" key="2">
    <source>
        <dbReference type="ARBA" id="ARBA00006333"/>
    </source>
</evidence>
<sequence>MPSADKKETIYIPQTLANWPWKRSVNPNYDEVSVKSAEWLRSFKICPPKVQLAFDRCNYGLLAGMAYPNHSSDHYRIGCNLMNLFFVIEDGTDDESSAIVADRMVRITDALHNPSVSRPDGEWRGVEVARQFWSYAKPLMRLSTATRFLDTFGAYLGSMVTEAADRETGSKSTQTPVYTFESYIELRRKTVGAWPSYVLMELAMHDLNEDSVTQAVTSQDMHELAVVVTDMILIGNDLVSYNKERPSGAVHNLVSVVLSNPLMPDEWSTTPPSFINTVQDAIDWVAAYHDTLAEEFFCLYAKFTAEDASPAARRYAYGLGNWVRANDAWSFESFRYFGARGLEVQKNRTVELLPLGK</sequence>
<comment type="cofactor">
    <cofactor evidence="1 4">
        <name>Mg(2+)</name>
        <dbReference type="ChEBI" id="CHEBI:18420"/>
    </cofactor>
</comment>